<dbReference type="Proteomes" id="UP000061665">
    <property type="component" value="Unassembled WGS sequence"/>
</dbReference>
<reference evidence="2 3" key="1">
    <citation type="submission" date="2015-11" db="EMBL/GenBank/DDBJ databases">
        <title>Expanding the genomic diversity of Burkholderia species for the development of highly accurate diagnostics.</title>
        <authorList>
            <person name="Sahl J."/>
            <person name="Keim P."/>
            <person name="Wagner D."/>
        </authorList>
    </citation>
    <scope>NUCLEOTIDE SEQUENCE [LARGE SCALE GENOMIC DNA]</scope>
    <source>
        <strain evidence="2 3">MSMB2058</strain>
    </source>
</reference>
<proteinExistence type="predicted"/>
<name>A0AB73FZV1_9BURK</name>
<dbReference type="EMBL" id="LOZE01000083">
    <property type="protein sequence ID" value="KVM28633.1"/>
    <property type="molecule type" value="Genomic_DNA"/>
</dbReference>
<feature type="domain" description="Peptidase M20 dimerisation" evidence="1">
    <location>
        <begin position="49"/>
        <end position="112"/>
    </location>
</feature>
<dbReference type="GO" id="GO:0016787">
    <property type="term" value="F:hydrolase activity"/>
    <property type="evidence" value="ECO:0007669"/>
    <property type="project" value="UniProtKB-KW"/>
</dbReference>
<evidence type="ECO:0000313" key="2">
    <source>
        <dbReference type="EMBL" id="KVM28633.1"/>
    </source>
</evidence>
<dbReference type="RefSeq" id="WP_059726788.1">
    <property type="nucleotide sequence ID" value="NZ_LOYI01000113.1"/>
</dbReference>
<accession>A0AB73FZV1</accession>
<dbReference type="Gene3D" id="3.40.630.10">
    <property type="entry name" value="Zn peptidases"/>
    <property type="match status" value="1"/>
</dbReference>
<dbReference type="AlphaFoldDB" id="A0AB73FZV1"/>
<dbReference type="InterPro" id="IPR011650">
    <property type="entry name" value="Peptidase_M20_dimer"/>
</dbReference>
<organism evidence="2 3">
    <name type="scientific">Burkholderia ubonensis</name>
    <dbReference type="NCBI Taxonomy" id="101571"/>
    <lineage>
        <taxon>Bacteria</taxon>
        <taxon>Pseudomonadati</taxon>
        <taxon>Pseudomonadota</taxon>
        <taxon>Betaproteobacteria</taxon>
        <taxon>Burkholderiales</taxon>
        <taxon>Burkholderiaceae</taxon>
        <taxon>Burkholderia</taxon>
        <taxon>Burkholderia cepacia complex</taxon>
    </lineage>
</organism>
<evidence type="ECO:0000313" key="3">
    <source>
        <dbReference type="Proteomes" id="UP000061665"/>
    </source>
</evidence>
<sequence length="130" mass="13668">MPVSLVVLTGDEENNGKPVSISRTHLIELARESDIVLDFEPTVSGHASIGRRGTADWLITAQGREGHSSIIFSNEVGGGAVLEMARILNDMLGAMRAEPGLTFNPGVVVGGVQASYEKDDGQGRVLDAPA</sequence>
<protein>
    <recommendedName>
        <fullName evidence="1">Peptidase M20 dimerisation domain-containing protein</fullName>
    </recommendedName>
</protein>
<dbReference type="Gene3D" id="3.30.70.360">
    <property type="match status" value="1"/>
</dbReference>
<gene>
    <name evidence="2" type="ORF">WJ53_09255</name>
</gene>
<comment type="caution">
    <text evidence="2">The sequence shown here is derived from an EMBL/GenBank/DDBJ whole genome shotgun (WGS) entry which is preliminary data.</text>
</comment>
<dbReference type="Pfam" id="PF07687">
    <property type="entry name" value="M20_dimer"/>
    <property type="match status" value="1"/>
</dbReference>
<evidence type="ECO:0000259" key="1">
    <source>
        <dbReference type="Pfam" id="PF07687"/>
    </source>
</evidence>